<keyword evidence="5 9" id="KW-0378">Hydrolase</keyword>
<evidence type="ECO:0000256" key="1">
    <source>
        <dbReference type="ARBA" id="ARBA00004239"/>
    </source>
</evidence>
<dbReference type="SUPFAM" id="SSF50494">
    <property type="entry name" value="Trypsin-like serine proteases"/>
    <property type="match status" value="1"/>
</dbReference>
<dbReference type="InterPro" id="IPR033116">
    <property type="entry name" value="TRYPSIN_SER"/>
</dbReference>
<reference evidence="12 13" key="1">
    <citation type="submission" date="2023-03" db="EMBL/GenBank/DDBJ databases">
        <title>High recombination rates correlate with genetic variation in Cardiocondyla obscurior ants.</title>
        <authorList>
            <person name="Errbii M."/>
        </authorList>
    </citation>
    <scope>NUCLEOTIDE SEQUENCE [LARGE SCALE GENOMIC DNA]</scope>
    <source>
        <strain evidence="12">Alpha-2009</strain>
        <tissue evidence="12">Whole body</tissue>
    </source>
</reference>
<dbReference type="InterPro" id="IPR001254">
    <property type="entry name" value="Trypsin_dom"/>
</dbReference>
<organism evidence="12 13">
    <name type="scientific">Cardiocondyla obscurior</name>
    <dbReference type="NCBI Taxonomy" id="286306"/>
    <lineage>
        <taxon>Eukaryota</taxon>
        <taxon>Metazoa</taxon>
        <taxon>Ecdysozoa</taxon>
        <taxon>Arthropoda</taxon>
        <taxon>Hexapoda</taxon>
        <taxon>Insecta</taxon>
        <taxon>Pterygota</taxon>
        <taxon>Neoptera</taxon>
        <taxon>Endopterygota</taxon>
        <taxon>Hymenoptera</taxon>
        <taxon>Apocrita</taxon>
        <taxon>Aculeata</taxon>
        <taxon>Formicoidea</taxon>
        <taxon>Formicidae</taxon>
        <taxon>Myrmicinae</taxon>
        <taxon>Cardiocondyla</taxon>
    </lineage>
</organism>
<proteinExistence type="inferred from homology"/>
<dbReference type="PANTHER" id="PTHR24276">
    <property type="entry name" value="POLYSERASE-RELATED"/>
    <property type="match status" value="1"/>
</dbReference>
<dbReference type="Gene3D" id="2.40.10.10">
    <property type="entry name" value="Trypsin-like serine proteases"/>
    <property type="match status" value="2"/>
</dbReference>
<keyword evidence="7" id="KW-1015">Disulfide bond</keyword>
<accession>A0AAW2F5Z3</accession>
<keyword evidence="3" id="KW-0964">Secreted</keyword>
<evidence type="ECO:0000256" key="9">
    <source>
        <dbReference type="RuleBase" id="RU363034"/>
    </source>
</evidence>
<dbReference type="SMART" id="SM00020">
    <property type="entry name" value="Tryp_SPc"/>
    <property type="match status" value="1"/>
</dbReference>
<evidence type="ECO:0000256" key="6">
    <source>
        <dbReference type="ARBA" id="ARBA00022825"/>
    </source>
</evidence>
<evidence type="ECO:0000256" key="8">
    <source>
        <dbReference type="ARBA" id="ARBA00044036"/>
    </source>
</evidence>
<dbReference type="Pfam" id="PF00089">
    <property type="entry name" value="Trypsin"/>
    <property type="match status" value="1"/>
</dbReference>
<keyword evidence="10" id="KW-0732">Signal</keyword>
<dbReference type="GO" id="GO:0016485">
    <property type="term" value="P:protein processing"/>
    <property type="evidence" value="ECO:0007669"/>
    <property type="project" value="UniProtKB-ARBA"/>
</dbReference>
<keyword evidence="4 9" id="KW-0645">Protease</keyword>
<name>A0AAW2F5Z3_9HYME</name>
<dbReference type="PROSITE" id="PS50240">
    <property type="entry name" value="TRYPSIN_DOM"/>
    <property type="match status" value="1"/>
</dbReference>
<evidence type="ECO:0000256" key="4">
    <source>
        <dbReference type="ARBA" id="ARBA00022670"/>
    </source>
</evidence>
<dbReference type="InterPro" id="IPR043504">
    <property type="entry name" value="Peptidase_S1_PA_chymotrypsin"/>
</dbReference>
<dbReference type="Proteomes" id="UP001430953">
    <property type="component" value="Unassembled WGS sequence"/>
</dbReference>
<dbReference type="CDD" id="cd00190">
    <property type="entry name" value="Tryp_SPc"/>
    <property type="match status" value="1"/>
</dbReference>
<feature type="signal peptide" evidence="10">
    <location>
        <begin position="1"/>
        <end position="25"/>
    </location>
</feature>
<dbReference type="PROSITE" id="PS00134">
    <property type="entry name" value="TRYPSIN_HIS"/>
    <property type="match status" value="1"/>
</dbReference>
<gene>
    <name evidence="12" type="ORF">PUN28_013525</name>
</gene>
<sequence length="251" mass="27268">MTKLNGKIRFVYLIIIAHVFYQIFADEPEAIVGGTAAAPREFPHQCSLRYRGSHICGCSIIGSTKILTAAHCTDDLSPSSLRVATGTLSITGGEIHEVKTIVEHPQYSRRVQEAWKNDIAVITLKSPINFNENQKPIALATSRPKAGEQCTLSGWGQISTNGPPSRVLLKMTQQILPQNDCQNQHRTMPLTGSHLCAINRYGIGVCSGDSGGPLISNGVQIGLTSWGLPCAQGKPDVYTDVAYHLDFIKRS</sequence>
<dbReference type="FunFam" id="2.40.10.10:FF:000047">
    <property type="entry name" value="Trypsin eta"/>
    <property type="match status" value="1"/>
</dbReference>
<feature type="chain" id="PRO_5043329653" description="chymotrypsin" evidence="10">
    <location>
        <begin position="26"/>
        <end position="251"/>
    </location>
</feature>
<evidence type="ECO:0000313" key="13">
    <source>
        <dbReference type="Proteomes" id="UP001430953"/>
    </source>
</evidence>
<dbReference type="PANTHER" id="PTHR24276:SF91">
    <property type="entry name" value="AT26814P-RELATED"/>
    <property type="match status" value="1"/>
</dbReference>
<evidence type="ECO:0000313" key="12">
    <source>
        <dbReference type="EMBL" id="KAL0109936.1"/>
    </source>
</evidence>
<dbReference type="InterPro" id="IPR050430">
    <property type="entry name" value="Peptidase_S1"/>
</dbReference>
<protein>
    <recommendedName>
        <fullName evidence="8">chymotrypsin</fullName>
        <ecNumber evidence="8">3.4.21.1</ecNumber>
    </recommendedName>
</protein>
<evidence type="ECO:0000256" key="10">
    <source>
        <dbReference type="SAM" id="SignalP"/>
    </source>
</evidence>
<keyword evidence="13" id="KW-1185">Reference proteome</keyword>
<dbReference type="AlphaFoldDB" id="A0AAW2F5Z3"/>
<evidence type="ECO:0000256" key="2">
    <source>
        <dbReference type="ARBA" id="ARBA00007664"/>
    </source>
</evidence>
<feature type="domain" description="Peptidase S1" evidence="11">
    <location>
        <begin position="31"/>
        <end position="251"/>
    </location>
</feature>
<comment type="subcellular location">
    <subcellularLocation>
        <location evidence="1">Secreted</location>
        <location evidence="1">Extracellular space</location>
    </subcellularLocation>
</comment>
<dbReference type="InterPro" id="IPR001314">
    <property type="entry name" value="Peptidase_S1A"/>
</dbReference>
<evidence type="ECO:0000259" key="11">
    <source>
        <dbReference type="PROSITE" id="PS50240"/>
    </source>
</evidence>
<comment type="similarity">
    <text evidence="2">Belongs to the peptidase S1 family.</text>
</comment>
<evidence type="ECO:0000256" key="3">
    <source>
        <dbReference type="ARBA" id="ARBA00022525"/>
    </source>
</evidence>
<dbReference type="PRINTS" id="PR00722">
    <property type="entry name" value="CHYMOTRYPSIN"/>
</dbReference>
<dbReference type="GO" id="GO:0005576">
    <property type="term" value="C:extracellular region"/>
    <property type="evidence" value="ECO:0007669"/>
    <property type="project" value="UniProtKB-SubCell"/>
</dbReference>
<dbReference type="EC" id="3.4.21.1" evidence="8"/>
<evidence type="ECO:0000256" key="7">
    <source>
        <dbReference type="ARBA" id="ARBA00023157"/>
    </source>
</evidence>
<dbReference type="GO" id="GO:0004252">
    <property type="term" value="F:serine-type endopeptidase activity"/>
    <property type="evidence" value="ECO:0007669"/>
    <property type="project" value="UniProtKB-EC"/>
</dbReference>
<dbReference type="EMBL" id="JADYXP020000014">
    <property type="protein sequence ID" value="KAL0109936.1"/>
    <property type="molecule type" value="Genomic_DNA"/>
</dbReference>
<dbReference type="PROSITE" id="PS00135">
    <property type="entry name" value="TRYPSIN_SER"/>
    <property type="match status" value="1"/>
</dbReference>
<dbReference type="InterPro" id="IPR018114">
    <property type="entry name" value="TRYPSIN_HIS"/>
</dbReference>
<evidence type="ECO:0000256" key="5">
    <source>
        <dbReference type="ARBA" id="ARBA00022801"/>
    </source>
</evidence>
<keyword evidence="6 9" id="KW-0720">Serine protease</keyword>
<dbReference type="InterPro" id="IPR009003">
    <property type="entry name" value="Peptidase_S1_PA"/>
</dbReference>
<comment type="caution">
    <text evidence="12">The sequence shown here is derived from an EMBL/GenBank/DDBJ whole genome shotgun (WGS) entry which is preliminary data.</text>
</comment>